<dbReference type="InterPro" id="IPR015424">
    <property type="entry name" value="PyrdxlP-dep_Trfase"/>
</dbReference>
<dbReference type="PIRSF" id="PIRSF000390">
    <property type="entry name" value="PLP_StrS"/>
    <property type="match status" value="1"/>
</dbReference>
<dbReference type="HOGENOM" id="CLU_033332_0_3_5"/>
<dbReference type="EMBL" id="JH660642">
    <property type="protein sequence ID" value="EIM28945.1"/>
    <property type="molecule type" value="Genomic_DNA"/>
</dbReference>
<dbReference type="Proteomes" id="UP000003947">
    <property type="component" value="Unassembled WGS sequence"/>
</dbReference>
<keyword evidence="3 4" id="KW-0663">Pyridoxal phosphate</keyword>
<evidence type="ECO:0000313" key="5">
    <source>
        <dbReference type="EMBL" id="EIM28945.1"/>
    </source>
</evidence>
<dbReference type="InterPro" id="IPR015421">
    <property type="entry name" value="PyrdxlP-dep_Trfase_major"/>
</dbReference>
<dbReference type="CDD" id="cd00616">
    <property type="entry name" value="AHBA_syn"/>
    <property type="match status" value="1"/>
</dbReference>
<dbReference type="PATRIC" id="fig|864069.3.peg.2802"/>
<sequence length="395" mass="43698">MLAAAPATKVDINEAPLTPVTDFSFIPVADPVLGSDEKEALCEVIDSGWITMGERVQRFEEDLAKIHAVDETIAVNSCTAGLHLILHALGIGPGDEVLVPSLTFVATINCVLYVGAKPVLVDIESLDNPLMSLEEAESKCTERTRAIILVHYAGYLADLPAWKEFADRRGLLLIEDAAHATGLKEVGTYSVAAALSFYGNKNMTTAEGGAIIASDPDLRDRMRKMRGHGLTSGTFQRHNGSGPGYDMIMLGFNFRMDELRAAIGIVQLKNLEAWNLKRRQLTNLYRALLEEYVPEVVVPFDENTTSSYHIMPVILPGDVDRSRVIKSLRDAGIQTTIHYPPAHLFSYYRERLPSVKLPKTEEYSERELTLPLFPRLNDAHVERVTQALAKSVHCE</sequence>
<organism evidence="5 6">
    <name type="scientific">Microvirga lotononidis</name>
    <dbReference type="NCBI Taxonomy" id="864069"/>
    <lineage>
        <taxon>Bacteria</taxon>
        <taxon>Pseudomonadati</taxon>
        <taxon>Pseudomonadota</taxon>
        <taxon>Alphaproteobacteria</taxon>
        <taxon>Hyphomicrobiales</taxon>
        <taxon>Methylobacteriaceae</taxon>
        <taxon>Microvirga</taxon>
    </lineage>
</organism>
<dbReference type="PANTHER" id="PTHR30244">
    <property type="entry name" value="TRANSAMINASE"/>
    <property type="match status" value="1"/>
</dbReference>
<protein>
    <submittedName>
        <fullName evidence="5">Putative PLP-dependent enzyme possibly involved in cell wall biogenesis</fullName>
    </submittedName>
</protein>
<evidence type="ECO:0000256" key="3">
    <source>
        <dbReference type="PIRSR" id="PIRSR000390-2"/>
    </source>
</evidence>
<dbReference type="STRING" id="864069.MicloDRAFT_00025930"/>
<accession>I4YYA3</accession>
<evidence type="ECO:0000256" key="1">
    <source>
        <dbReference type="ARBA" id="ARBA00037999"/>
    </source>
</evidence>
<dbReference type="InterPro" id="IPR000653">
    <property type="entry name" value="DegT/StrS_aminotransferase"/>
</dbReference>
<dbReference type="Pfam" id="PF01041">
    <property type="entry name" value="DegT_DnrJ_EryC1"/>
    <property type="match status" value="1"/>
</dbReference>
<dbReference type="Gene3D" id="3.90.1150.10">
    <property type="entry name" value="Aspartate Aminotransferase, domain 1"/>
    <property type="match status" value="1"/>
</dbReference>
<dbReference type="AlphaFoldDB" id="I4YYA3"/>
<reference evidence="5 6" key="1">
    <citation type="submission" date="2012-02" db="EMBL/GenBank/DDBJ databases">
        <title>Improved High-Quality Draft sequence of Microvirga sp. WSM3557.</title>
        <authorList>
            <consortium name="US DOE Joint Genome Institute"/>
            <person name="Lucas S."/>
            <person name="Han J."/>
            <person name="Lapidus A."/>
            <person name="Cheng J.-F."/>
            <person name="Goodwin L."/>
            <person name="Pitluck S."/>
            <person name="Peters L."/>
            <person name="Zhang X."/>
            <person name="Detter J.C."/>
            <person name="Han C."/>
            <person name="Tapia R."/>
            <person name="Land M."/>
            <person name="Hauser L."/>
            <person name="Kyrpides N."/>
            <person name="Ivanova N."/>
            <person name="Pagani I."/>
            <person name="Brau L."/>
            <person name="Yates R."/>
            <person name="O'Hara G."/>
            <person name="Rui T."/>
            <person name="Howieson J."/>
            <person name="Reeve W."/>
            <person name="Woyke T."/>
        </authorList>
    </citation>
    <scope>NUCLEOTIDE SEQUENCE [LARGE SCALE GENOMIC DNA]</scope>
    <source>
        <strain evidence="5 6">WSM3557</strain>
    </source>
</reference>
<dbReference type="InterPro" id="IPR015422">
    <property type="entry name" value="PyrdxlP-dep_Trfase_small"/>
</dbReference>
<feature type="active site" description="Proton acceptor" evidence="2">
    <location>
        <position position="201"/>
    </location>
</feature>
<dbReference type="PANTHER" id="PTHR30244:SF34">
    <property type="entry name" value="DTDP-4-AMINO-4,6-DIDEOXYGALACTOSE TRANSAMINASE"/>
    <property type="match status" value="1"/>
</dbReference>
<evidence type="ECO:0000256" key="4">
    <source>
        <dbReference type="RuleBase" id="RU004508"/>
    </source>
</evidence>
<gene>
    <name evidence="5" type="ORF">MicloDRAFT_00025930</name>
</gene>
<dbReference type="OrthoDB" id="9768668at2"/>
<feature type="modified residue" description="N6-(pyridoxal phosphate)lysine" evidence="3">
    <location>
        <position position="201"/>
    </location>
</feature>
<name>I4YYA3_9HYPH</name>
<evidence type="ECO:0000313" key="6">
    <source>
        <dbReference type="Proteomes" id="UP000003947"/>
    </source>
</evidence>
<keyword evidence="6" id="KW-1185">Reference proteome</keyword>
<dbReference type="GO" id="GO:0000271">
    <property type="term" value="P:polysaccharide biosynthetic process"/>
    <property type="evidence" value="ECO:0007669"/>
    <property type="project" value="TreeGrafter"/>
</dbReference>
<dbReference type="GO" id="GO:0008483">
    <property type="term" value="F:transaminase activity"/>
    <property type="evidence" value="ECO:0007669"/>
    <property type="project" value="TreeGrafter"/>
</dbReference>
<dbReference type="GO" id="GO:0030170">
    <property type="term" value="F:pyridoxal phosphate binding"/>
    <property type="evidence" value="ECO:0007669"/>
    <property type="project" value="TreeGrafter"/>
</dbReference>
<dbReference type="Gene3D" id="3.40.640.10">
    <property type="entry name" value="Type I PLP-dependent aspartate aminotransferase-like (Major domain)"/>
    <property type="match status" value="1"/>
</dbReference>
<dbReference type="SUPFAM" id="SSF53383">
    <property type="entry name" value="PLP-dependent transferases"/>
    <property type="match status" value="1"/>
</dbReference>
<proteinExistence type="inferred from homology"/>
<dbReference type="RefSeq" id="WP_009491675.1">
    <property type="nucleotide sequence ID" value="NZ_CP141048.1"/>
</dbReference>
<comment type="similarity">
    <text evidence="1 4">Belongs to the DegT/DnrJ/EryC1 family.</text>
</comment>
<evidence type="ECO:0000256" key="2">
    <source>
        <dbReference type="PIRSR" id="PIRSR000390-1"/>
    </source>
</evidence>
<dbReference type="eggNOG" id="COG0399">
    <property type="taxonomic scope" value="Bacteria"/>
</dbReference>